<organism evidence="3 4">
    <name type="scientific">Diaporthe vaccinii</name>
    <dbReference type="NCBI Taxonomy" id="105482"/>
    <lineage>
        <taxon>Eukaryota</taxon>
        <taxon>Fungi</taxon>
        <taxon>Dikarya</taxon>
        <taxon>Ascomycota</taxon>
        <taxon>Pezizomycotina</taxon>
        <taxon>Sordariomycetes</taxon>
        <taxon>Sordariomycetidae</taxon>
        <taxon>Diaporthales</taxon>
        <taxon>Diaporthaceae</taxon>
        <taxon>Diaporthe</taxon>
        <taxon>Diaporthe eres species complex</taxon>
    </lineage>
</organism>
<name>A0ABR4DYR2_9PEZI</name>
<gene>
    <name evidence="3" type="ORF">FJTKL_02168</name>
</gene>
<dbReference type="Gene3D" id="3.30.9.10">
    <property type="entry name" value="D-Amino Acid Oxidase, subunit A, domain 2"/>
    <property type="match status" value="1"/>
</dbReference>
<reference evidence="3 4" key="1">
    <citation type="submission" date="2024-03" db="EMBL/GenBank/DDBJ databases">
        <title>A high-quality draft genome sequence of Diaporthe vaccinii, a causative agent of upright dieback and viscid rot disease in cranberry plants.</title>
        <authorList>
            <person name="Sarrasin M."/>
            <person name="Lang B.F."/>
            <person name="Burger G."/>
        </authorList>
    </citation>
    <scope>NUCLEOTIDE SEQUENCE [LARGE SCALE GENOMIC DNA]</scope>
    <source>
        <strain evidence="3 4">IS7</strain>
    </source>
</reference>
<evidence type="ECO:0000313" key="4">
    <source>
        <dbReference type="Proteomes" id="UP001600888"/>
    </source>
</evidence>
<feature type="domain" description="FAD dependent oxidoreductase" evidence="2">
    <location>
        <begin position="9"/>
        <end position="452"/>
    </location>
</feature>
<dbReference type="Pfam" id="PF01266">
    <property type="entry name" value="DAO"/>
    <property type="match status" value="1"/>
</dbReference>
<evidence type="ECO:0000256" key="1">
    <source>
        <dbReference type="SAM" id="MobiDB-lite"/>
    </source>
</evidence>
<dbReference type="InterPro" id="IPR036188">
    <property type="entry name" value="FAD/NAD-bd_sf"/>
</dbReference>
<dbReference type="Gene3D" id="3.50.50.60">
    <property type="entry name" value="FAD/NAD(P)-binding domain"/>
    <property type="match status" value="2"/>
</dbReference>
<dbReference type="PANTHER" id="PTHR13847:SF150">
    <property type="entry name" value="OXIDOREDUCTASE TDA3-RELATED"/>
    <property type="match status" value="1"/>
</dbReference>
<dbReference type="SUPFAM" id="SSF51905">
    <property type="entry name" value="FAD/NAD(P)-binding domain"/>
    <property type="match status" value="1"/>
</dbReference>
<feature type="region of interest" description="Disordered" evidence="1">
    <location>
        <begin position="137"/>
        <end position="169"/>
    </location>
</feature>
<feature type="compositionally biased region" description="Basic and acidic residues" evidence="1">
    <location>
        <begin position="154"/>
        <end position="169"/>
    </location>
</feature>
<evidence type="ECO:0000259" key="2">
    <source>
        <dbReference type="Pfam" id="PF01266"/>
    </source>
</evidence>
<dbReference type="Proteomes" id="UP001600888">
    <property type="component" value="Unassembled WGS sequence"/>
</dbReference>
<keyword evidence="4" id="KW-1185">Reference proteome</keyword>
<dbReference type="EMBL" id="JBAWTH010000138">
    <property type="protein sequence ID" value="KAL2275316.1"/>
    <property type="molecule type" value="Genomic_DNA"/>
</dbReference>
<comment type="caution">
    <text evidence="3">The sequence shown here is derived from an EMBL/GenBank/DDBJ whole genome shotgun (WGS) entry which is preliminary data.</text>
</comment>
<feature type="compositionally biased region" description="Low complexity" evidence="1">
    <location>
        <begin position="139"/>
        <end position="151"/>
    </location>
</feature>
<dbReference type="InterPro" id="IPR006076">
    <property type="entry name" value="FAD-dep_OxRdtase"/>
</dbReference>
<protein>
    <recommendedName>
        <fullName evidence="2">FAD dependent oxidoreductase domain-containing protein</fullName>
    </recommendedName>
</protein>
<proteinExistence type="predicted"/>
<evidence type="ECO:0000313" key="3">
    <source>
        <dbReference type="EMBL" id="KAL2275316.1"/>
    </source>
</evidence>
<dbReference type="PANTHER" id="PTHR13847">
    <property type="entry name" value="SARCOSINE DEHYDROGENASE-RELATED"/>
    <property type="match status" value="1"/>
</dbReference>
<accession>A0ABR4DYR2</accession>
<sequence>MEVQQKRNIVIIGGGVIGSTTAYFLTRHPKFDPSLHKITLLEATSIAAGASGKAGGLLALWAYPECLVPLSYRLHRELAEQHGGAEKWGYRRLGCGSIGAVVPTAGTKSRTAAKAAARAKVPATQPGMSALEVNGRANGATAEPEPPAAGTSDGKLEEGEAKDGKEWEKLPKQDEAAASLLSDSSLPSDLDWIDPKLVQFYEEMGRPGFTETAQVHPFHFTTAIAELAQVAGVEIRTQAKVTRIVTPAGQADGVKTVEYEDREHDGAVRAIGGVTDVIVTAGPWTGTLLPRTKVEGLRAHSVVYEADVSPYAVFTDIQLPSDFVPEHRARMGQKRRHRGNVDPEIYARPFGEVYACGEPDKNVPLPETADQVQCDDAQCDDLAAYIATVSPQLAAAPIKARQACYLPRHMRFGDERGPLIGQTSSPGVWAAAGHTCWGIQNGPATGFLVAEMLLDGAARSADIEVLDPKKFKV</sequence>